<feature type="domain" description="Caspase family p10" evidence="3">
    <location>
        <begin position="393"/>
        <end position="485"/>
    </location>
</feature>
<dbReference type="InterPro" id="IPR029030">
    <property type="entry name" value="Caspase-like_dom_sf"/>
</dbReference>
<sequence length="490" mass="57071">MFLSVDALPYPFLNINISENKLNRDILRKIEDDLDIDEKISILFLMINDYRHSFKEIYDLLQKHKEHKAYILIEFIDHYPDNWKNKLLEAICVIQNRQIIRKLGISFQDLNLLYLAKNRSCSRYINVVAKCLYLLCEALSEDRIKLLLQYVKSDLTEYLKYLEDIDFLELHMLYWMQENYISIQTGGNLKNLLKHIKRFDDLELIYEDLKNHENHQNMLDIQHVHSANTVWLQTFSMREGVQVLSNIEKDIKKLNKGLCVIINQMYFVNKKFETRFGTSADCKKLLETFQGFGFTVEVLSNLKKDEILQKLEDIPKEFGTDYDCIFLCILSHGTKGCIISSDEEEVSIETIECKFCCAELENVIKIVVIQACQGETTGEANDTLDTDGPVNNNVRNILAYKNFCIFMSTIQGFVSVRHKEEGSWFIQDFCNILQTGGNNITFLGAVNETIQSVVKKRGRLNQTDSIAQLPELRSYRLLSDFQLPEYQASK</sequence>
<dbReference type="SUPFAM" id="SSF52129">
    <property type="entry name" value="Caspase-like"/>
    <property type="match status" value="1"/>
</dbReference>
<protein>
    <submittedName>
        <fullName evidence="5">Caspase-8</fullName>
    </submittedName>
</protein>
<dbReference type="Pfam" id="PF23724">
    <property type="entry name" value="Dredd_2nd"/>
    <property type="match status" value="1"/>
</dbReference>
<dbReference type="InterPro" id="IPR052039">
    <property type="entry name" value="Caspase-related_regulators"/>
</dbReference>
<dbReference type="PROSITE" id="PS50207">
    <property type="entry name" value="CASPASE_P10"/>
    <property type="match status" value="1"/>
</dbReference>
<dbReference type="SMART" id="SM00115">
    <property type="entry name" value="CASc"/>
    <property type="match status" value="1"/>
</dbReference>
<evidence type="ECO:0000313" key="6">
    <source>
        <dbReference type="Proteomes" id="UP000053825"/>
    </source>
</evidence>
<proteinExistence type="inferred from homology"/>
<gene>
    <name evidence="5" type="ORF">WH47_07893</name>
</gene>
<dbReference type="InterPro" id="IPR056259">
    <property type="entry name" value="Dredd_N"/>
</dbReference>
<accession>A0A0L7RG46</accession>
<dbReference type="Pfam" id="PF00656">
    <property type="entry name" value="Peptidase_C14"/>
    <property type="match status" value="1"/>
</dbReference>
<name>A0A0L7RG46_9HYME</name>
<comment type="similarity">
    <text evidence="1 2">Belongs to the peptidase C14A family.</text>
</comment>
<dbReference type="Pfam" id="PF23725">
    <property type="entry name" value="Dredd_N"/>
    <property type="match status" value="1"/>
</dbReference>
<dbReference type="PANTHER" id="PTHR22576">
    <property type="entry name" value="MUCOSA ASSOCIATED LYMPHOID TISSUE LYMPHOMA TRANSLOCATION PROTEIN 1/PARACASPASE"/>
    <property type="match status" value="1"/>
</dbReference>
<dbReference type="InterPro" id="IPR002138">
    <property type="entry name" value="Pept_C14_p10"/>
</dbReference>
<dbReference type="Proteomes" id="UP000053825">
    <property type="component" value="Unassembled WGS sequence"/>
</dbReference>
<evidence type="ECO:0000256" key="1">
    <source>
        <dbReference type="ARBA" id="ARBA00010134"/>
    </source>
</evidence>
<dbReference type="STRING" id="597456.A0A0L7RG46"/>
<dbReference type="GO" id="GO:0006508">
    <property type="term" value="P:proteolysis"/>
    <property type="evidence" value="ECO:0007669"/>
    <property type="project" value="InterPro"/>
</dbReference>
<keyword evidence="6" id="KW-1185">Reference proteome</keyword>
<evidence type="ECO:0000259" key="3">
    <source>
        <dbReference type="PROSITE" id="PS50207"/>
    </source>
</evidence>
<dbReference type="PANTHER" id="PTHR22576:SF41">
    <property type="entry name" value="CASPASE 14, APOPTOSIS-RELATED CYSTEINE PEPTIDASE"/>
    <property type="match status" value="1"/>
</dbReference>
<dbReference type="PROSITE" id="PS50208">
    <property type="entry name" value="CASPASE_P20"/>
    <property type="match status" value="1"/>
</dbReference>
<dbReference type="InterPro" id="IPR011600">
    <property type="entry name" value="Pept_C14_caspase"/>
</dbReference>
<evidence type="ECO:0000256" key="2">
    <source>
        <dbReference type="RuleBase" id="RU003971"/>
    </source>
</evidence>
<dbReference type="InterPro" id="IPR001309">
    <property type="entry name" value="Pept_C14_p20"/>
</dbReference>
<dbReference type="OrthoDB" id="6044770at2759"/>
<dbReference type="InterPro" id="IPR056260">
    <property type="entry name" value="Dredd_2nd"/>
</dbReference>
<evidence type="ECO:0000313" key="5">
    <source>
        <dbReference type="EMBL" id="KOC69706.1"/>
    </source>
</evidence>
<evidence type="ECO:0000259" key="4">
    <source>
        <dbReference type="PROSITE" id="PS50208"/>
    </source>
</evidence>
<dbReference type="EMBL" id="KQ414601">
    <property type="protein sequence ID" value="KOC69706.1"/>
    <property type="molecule type" value="Genomic_DNA"/>
</dbReference>
<organism evidence="5 6">
    <name type="scientific">Habropoda laboriosa</name>
    <dbReference type="NCBI Taxonomy" id="597456"/>
    <lineage>
        <taxon>Eukaryota</taxon>
        <taxon>Metazoa</taxon>
        <taxon>Ecdysozoa</taxon>
        <taxon>Arthropoda</taxon>
        <taxon>Hexapoda</taxon>
        <taxon>Insecta</taxon>
        <taxon>Pterygota</taxon>
        <taxon>Neoptera</taxon>
        <taxon>Endopterygota</taxon>
        <taxon>Hymenoptera</taxon>
        <taxon>Apocrita</taxon>
        <taxon>Aculeata</taxon>
        <taxon>Apoidea</taxon>
        <taxon>Anthophila</taxon>
        <taxon>Apidae</taxon>
        <taxon>Habropoda</taxon>
    </lineage>
</organism>
<dbReference type="InterPro" id="IPR015917">
    <property type="entry name" value="Pept_C14A"/>
</dbReference>
<dbReference type="AlphaFoldDB" id="A0A0L7RG46"/>
<dbReference type="PRINTS" id="PR00376">
    <property type="entry name" value="IL1BCENZYME"/>
</dbReference>
<dbReference type="GO" id="GO:0004197">
    <property type="term" value="F:cysteine-type endopeptidase activity"/>
    <property type="evidence" value="ECO:0007669"/>
    <property type="project" value="InterPro"/>
</dbReference>
<feature type="domain" description="Caspase family p20" evidence="4">
    <location>
        <begin position="255"/>
        <end position="376"/>
    </location>
</feature>
<dbReference type="Gene3D" id="3.40.50.1460">
    <property type="match status" value="1"/>
</dbReference>
<reference evidence="5 6" key="1">
    <citation type="submission" date="2015-07" db="EMBL/GenBank/DDBJ databases">
        <title>The genome of Habropoda laboriosa.</title>
        <authorList>
            <person name="Pan H."/>
            <person name="Kapheim K."/>
        </authorList>
    </citation>
    <scope>NUCLEOTIDE SEQUENCE [LARGE SCALE GENOMIC DNA]</scope>
    <source>
        <strain evidence="5">0110345459</strain>
    </source>
</reference>